<reference evidence="2 3" key="1">
    <citation type="submission" date="2018-02" db="EMBL/GenBank/DDBJ databases">
        <authorList>
            <person name="Cohen D.B."/>
            <person name="Kent A.D."/>
        </authorList>
    </citation>
    <scope>NUCLEOTIDE SEQUENCE [LARGE SCALE GENOMIC DNA]</scope>
    <source>
        <strain evidence="2 3">ULC007</strain>
    </source>
</reference>
<organism evidence="2 3">
    <name type="scientific">Phormidesmis priestleyi ULC007</name>
    <dbReference type="NCBI Taxonomy" id="1920490"/>
    <lineage>
        <taxon>Bacteria</taxon>
        <taxon>Bacillati</taxon>
        <taxon>Cyanobacteriota</taxon>
        <taxon>Cyanophyceae</taxon>
        <taxon>Leptolyngbyales</taxon>
        <taxon>Leptolyngbyaceae</taxon>
        <taxon>Phormidesmis</taxon>
    </lineage>
</organism>
<dbReference type="Pfam" id="PF00535">
    <property type="entry name" value="Glycos_transf_2"/>
    <property type="match status" value="1"/>
</dbReference>
<reference evidence="2 3" key="2">
    <citation type="submission" date="2018-03" db="EMBL/GenBank/DDBJ databases">
        <title>The ancient ancestry and fast evolution of plastids.</title>
        <authorList>
            <person name="Moore K.R."/>
            <person name="Magnabosco C."/>
            <person name="Momper L."/>
            <person name="Gold D.A."/>
            <person name="Bosak T."/>
            <person name="Fournier G.P."/>
        </authorList>
    </citation>
    <scope>NUCLEOTIDE SEQUENCE [LARGE SCALE GENOMIC DNA]</scope>
    <source>
        <strain evidence="2 3">ULC007</strain>
    </source>
</reference>
<dbReference type="AlphaFoldDB" id="A0A2T1DC16"/>
<gene>
    <name evidence="2" type="ORF">C7B65_16720</name>
</gene>
<dbReference type="STRING" id="1920490.GCA_001895925_05125"/>
<evidence type="ECO:0000313" key="2">
    <source>
        <dbReference type="EMBL" id="PSB17994.1"/>
    </source>
</evidence>
<keyword evidence="2" id="KW-0808">Transferase</keyword>
<dbReference type="EMBL" id="PVWG01000021">
    <property type="protein sequence ID" value="PSB17994.1"/>
    <property type="molecule type" value="Genomic_DNA"/>
</dbReference>
<dbReference type="PANTHER" id="PTHR22916">
    <property type="entry name" value="GLYCOSYLTRANSFERASE"/>
    <property type="match status" value="1"/>
</dbReference>
<dbReference type="InterPro" id="IPR001173">
    <property type="entry name" value="Glyco_trans_2-like"/>
</dbReference>
<proteinExistence type="predicted"/>
<comment type="caution">
    <text evidence="2">The sequence shown here is derived from an EMBL/GenBank/DDBJ whole genome shotgun (WGS) entry which is preliminary data.</text>
</comment>
<dbReference type="OrthoDB" id="396512at2"/>
<keyword evidence="3" id="KW-1185">Reference proteome</keyword>
<dbReference type="Proteomes" id="UP000238634">
    <property type="component" value="Unassembled WGS sequence"/>
</dbReference>
<dbReference type="RefSeq" id="WP_073073502.1">
    <property type="nucleotide sequence ID" value="NZ_MPPI01000023.1"/>
</dbReference>
<evidence type="ECO:0000313" key="3">
    <source>
        <dbReference type="Proteomes" id="UP000238634"/>
    </source>
</evidence>
<protein>
    <submittedName>
        <fullName evidence="2">Glycosyltransferase</fullName>
    </submittedName>
</protein>
<dbReference type="CDD" id="cd06433">
    <property type="entry name" value="GT_2_WfgS_like"/>
    <property type="match status" value="1"/>
</dbReference>
<feature type="domain" description="Glycosyltransferase 2-like" evidence="1">
    <location>
        <begin position="11"/>
        <end position="137"/>
    </location>
</feature>
<dbReference type="Gene3D" id="3.90.550.10">
    <property type="entry name" value="Spore Coat Polysaccharide Biosynthesis Protein SpsA, Chain A"/>
    <property type="match status" value="1"/>
</dbReference>
<dbReference type="PANTHER" id="PTHR22916:SF65">
    <property type="entry name" value="SLR1065 PROTEIN"/>
    <property type="match status" value="1"/>
</dbReference>
<sequence length="310" mass="36378">MTENDRLPKVSIVTPSYNQGKFIEKTIASVVAQSYLNIEYVVVDGLSTDETISILERYQELIDTTIIEADEGQTDALNKGFKYCSGDIIAYLNSDDCYANSDTIATVVNYFNQHPDVDVLYGQRHSIDEDGCFLHCDPYRPFSEQNFYLSDFIPQECTFWRRSIFEKAGAYVDTEFKFAMDYELFLRFLKNGAKFLAIQEVVGLFREYPSQKSAHLWHSTGLPEIAKLHQLYLGRQLEETEMINYNKEHFYRVNPGHFPEIFEFYENFWHVLIAHRINVLKHKPIDEWMFHIQEVHQIFSDRKAHKLLAF</sequence>
<accession>A0A2T1DC16</accession>
<dbReference type="SUPFAM" id="SSF53448">
    <property type="entry name" value="Nucleotide-diphospho-sugar transferases"/>
    <property type="match status" value="1"/>
</dbReference>
<name>A0A2T1DC16_9CYAN</name>
<dbReference type="InterPro" id="IPR029044">
    <property type="entry name" value="Nucleotide-diphossugar_trans"/>
</dbReference>
<evidence type="ECO:0000259" key="1">
    <source>
        <dbReference type="Pfam" id="PF00535"/>
    </source>
</evidence>
<dbReference type="GO" id="GO:0016740">
    <property type="term" value="F:transferase activity"/>
    <property type="evidence" value="ECO:0007669"/>
    <property type="project" value="UniProtKB-KW"/>
</dbReference>